<evidence type="ECO:0000313" key="2">
    <source>
        <dbReference type="Proteomes" id="UP000003448"/>
    </source>
</evidence>
<name>I0KVH8_9ACTN</name>
<comment type="caution">
    <text evidence="1">The sequence shown here is derived from an EMBL/GenBank/DDBJ whole genome shotgun (WGS) entry which is preliminary data.</text>
</comment>
<protein>
    <submittedName>
        <fullName evidence="1">Uncharacterized protein</fullName>
    </submittedName>
</protein>
<dbReference type="Proteomes" id="UP000003448">
    <property type="component" value="Unassembled WGS sequence"/>
</dbReference>
<reference evidence="2" key="1">
    <citation type="journal article" date="2012" name="J. Bacteriol.">
        <title>Genome Sequence of Micromonospora lupini Lupac 08, Isolated from Root Nodules of Lupinus angustifolius.</title>
        <authorList>
            <person name="Alonso-Vega P."/>
            <person name="Normand P."/>
            <person name="Bacigalupe R."/>
            <person name="Pujic P."/>
            <person name="Lajus A."/>
            <person name="Vallenet D."/>
            <person name="Carro L."/>
            <person name="Coll P."/>
            <person name="Trujillo M.E."/>
        </authorList>
    </citation>
    <scope>NUCLEOTIDE SEQUENCE [LARGE SCALE GENOMIC DNA]</scope>
    <source>
        <strain evidence="2">Lupac 08</strain>
    </source>
</reference>
<evidence type="ECO:0000313" key="1">
    <source>
        <dbReference type="EMBL" id="CCH15575.1"/>
    </source>
</evidence>
<gene>
    <name evidence="1" type="ORF">MILUP08_40483</name>
</gene>
<dbReference type="AlphaFoldDB" id="I0KVH8"/>
<accession>I0KVH8</accession>
<organism evidence="1 2">
    <name type="scientific">Micromonospora lupini str. Lupac 08</name>
    <dbReference type="NCBI Taxonomy" id="1150864"/>
    <lineage>
        <taxon>Bacteria</taxon>
        <taxon>Bacillati</taxon>
        <taxon>Actinomycetota</taxon>
        <taxon>Actinomycetes</taxon>
        <taxon>Micromonosporales</taxon>
        <taxon>Micromonosporaceae</taxon>
        <taxon>Micromonospora</taxon>
    </lineage>
</organism>
<sequence>MGNHDDERQIQRPSLPLATLRLAFGEQSLGLDRFLRPESTRS</sequence>
<dbReference type="STRING" id="1150864.MILUP08_40483"/>
<proteinExistence type="predicted"/>
<keyword evidence="2" id="KW-1185">Reference proteome</keyword>
<dbReference type="EMBL" id="CAIE01000006">
    <property type="protein sequence ID" value="CCH15575.1"/>
    <property type="molecule type" value="Genomic_DNA"/>
</dbReference>